<evidence type="ECO:0000313" key="4">
    <source>
        <dbReference type="EMBL" id="PJF31472.1"/>
    </source>
</evidence>
<keyword evidence="2" id="KW-0067">ATP-binding</keyword>
<dbReference type="GO" id="GO:0035556">
    <property type="term" value="P:intracellular signal transduction"/>
    <property type="evidence" value="ECO:0007669"/>
    <property type="project" value="InterPro"/>
</dbReference>
<dbReference type="PROSITE" id="PS50125">
    <property type="entry name" value="GUANYLATE_CYCLASE_2"/>
    <property type="match status" value="2"/>
</dbReference>
<dbReference type="Gene3D" id="3.30.70.1230">
    <property type="entry name" value="Nucleotide cyclase"/>
    <property type="match status" value="2"/>
</dbReference>
<dbReference type="SUPFAM" id="SSF52540">
    <property type="entry name" value="P-loop containing nucleoside triphosphate hydrolases"/>
    <property type="match status" value="1"/>
</dbReference>
<dbReference type="InterPro" id="IPR011990">
    <property type="entry name" value="TPR-like_helical_dom_sf"/>
</dbReference>
<evidence type="ECO:0000259" key="3">
    <source>
        <dbReference type="PROSITE" id="PS50125"/>
    </source>
</evidence>
<evidence type="ECO:0000256" key="1">
    <source>
        <dbReference type="ARBA" id="ARBA00022741"/>
    </source>
</evidence>
<comment type="caution">
    <text evidence="4">The sequence shown here is derived from an EMBL/GenBank/DDBJ whole genome shotgun (WGS) entry which is preliminary data.</text>
</comment>
<gene>
    <name evidence="4" type="ORF">CUN51_03855</name>
</gene>
<organism evidence="4 5">
    <name type="scientific">Candidatus Thermofonsia Clade 1 bacterium</name>
    <dbReference type="NCBI Taxonomy" id="2364210"/>
    <lineage>
        <taxon>Bacteria</taxon>
        <taxon>Bacillati</taxon>
        <taxon>Chloroflexota</taxon>
        <taxon>Candidatus Thermofontia</taxon>
        <taxon>Candidatus Thermofonsia Clade 1</taxon>
    </lineage>
</organism>
<dbReference type="GO" id="GO:0004016">
    <property type="term" value="F:adenylate cyclase activity"/>
    <property type="evidence" value="ECO:0007669"/>
    <property type="project" value="TreeGrafter"/>
</dbReference>
<dbReference type="GO" id="GO:0009190">
    <property type="term" value="P:cyclic nucleotide biosynthetic process"/>
    <property type="evidence" value="ECO:0007669"/>
    <property type="project" value="InterPro"/>
</dbReference>
<dbReference type="GO" id="GO:0005524">
    <property type="term" value="F:ATP binding"/>
    <property type="evidence" value="ECO:0007669"/>
    <property type="project" value="UniProtKB-KW"/>
</dbReference>
<accession>A0A2M8P1R1</accession>
<evidence type="ECO:0000313" key="5">
    <source>
        <dbReference type="Proteomes" id="UP000228921"/>
    </source>
</evidence>
<dbReference type="InterPro" id="IPR041664">
    <property type="entry name" value="AAA_16"/>
</dbReference>
<dbReference type="InterPro" id="IPR027417">
    <property type="entry name" value="P-loop_NTPase"/>
</dbReference>
<dbReference type="InterPro" id="IPR029787">
    <property type="entry name" value="Nucleotide_cyclase"/>
</dbReference>
<protein>
    <recommendedName>
        <fullName evidence="3">Guanylate cyclase domain-containing protein</fullName>
    </recommendedName>
</protein>
<name>A0A2M8P1R1_9CHLR</name>
<dbReference type="SUPFAM" id="SSF55073">
    <property type="entry name" value="Nucleotide cyclase"/>
    <property type="match status" value="2"/>
</dbReference>
<feature type="domain" description="Guanylate cyclase" evidence="3">
    <location>
        <begin position="35"/>
        <end position="159"/>
    </location>
</feature>
<reference evidence="4 5" key="1">
    <citation type="submission" date="2017-11" db="EMBL/GenBank/DDBJ databases">
        <title>Evolution of Phototrophy in the Chloroflexi Phylum Driven by Horizontal Gene Transfer.</title>
        <authorList>
            <person name="Ward L.M."/>
            <person name="Hemp J."/>
            <person name="Shih P.M."/>
            <person name="Mcglynn S.E."/>
            <person name="Fischer W."/>
        </authorList>
    </citation>
    <scope>NUCLEOTIDE SEQUENCE [LARGE SCALE GENOMIC DNA]</scope>
    <source>
        <strain evidence="4">CP2_2F</strain>
    </source>
</reference>
<feature type="domain" description="Guanylate cyclase" evidence="3">
    <location>
        <begin position="366"/>
        <end position="400"/>
    </location>
</feature>
<dbReference type="EMBL" id="PGTK01000003">
    <property type="protein sequence ID" value="PJF31472.1"/>
    <property type="molecule type" value="Genomic_DNA"/>
</dbReference>
<dbReference type="Pfam" id="PF13191">
    <property type="entry name" value="AAA_16"/>
    <property type="match status" value="1"/>
</dbReference>
<dbReference type="Gene3D" id="1.25.40.10">
    <property type="entry name" value="Tetratricopeptide repeat domain"/>
    <property type="match status" value="1"/>
</dbReference>
<evidence type="ECO:0000256" key="2">
    <source>
        <dbReference type="ARBA" id="ARBA00022840"/>
    </source>
</evidence>
<dbReference type="Gene3D" id="3.40.50.300">
    <property type="entry name" value="P-loop containing nucleotide triphosphate hydrolases"/>
    <property type="match status" value="1"/>
</dbReference>
<dbReference type="InterPro" id="IPR001054">
    <property type="entry name" value="A/G_cyclase"/>
</dbReference>
<dbReference type="PANTHER" id="PTHR16305">
    <property type="entry name" value="TESTICULAR SOLUBLE ADENYLYL CYCLASE"/>
    <property type="match status" value="1"/>
</dbReference>
<keyword evidence="1" id="KW-0547">Nucleotide-binding</keyword>
<dbReference type="PANTHER" id="PTHR16305:SF28">
    <property type="entry name" value="GUANYLATE CYCLASE DOMAIN-CONTAINING PROTEIN"/>
    <property type="match status" value="1"/>
</dbReference>
<sequence>MKPEDLLHLLAPYLATDRFRALLQGVNLPVTAQGAVLTVDISGFTPLTTQLVAEFGAQRAGDELKRRLNPMFEAIAGLVFHHGGSVIRFMGDGFTAWFDDQPIGAVTQHPAGVLRAVAAAVQMQAIMSAMRLFRGLRLRIYIGMGSVDRWTVGLPQYGYADVLSGAAVQAALSLIMETQPEQVVAHADCVPILREAGVALQLNETGNALVIGVPPEVAERARAARWSAWQARGDAAQVLEAVRPYVNHFIRERLSNGLGDYVGDLRYAIPMFVKLGVGNTGRLDYARYEAEHFRSALDSYVCGAQRILADLGGQLMSVEVSDKGCVLFTVFGAPVTYGDDAERALRAALALRQLAPYGSDLGVHAVGISRGLVYAGTVGGEVRHEYSTIGDETNVAARLMGVASGGRILASSAVYKAASERVIFETLPEVAIKGRAEPIPVAEPISFRSGSSRSMKLSVLVGRAAELERLERHLKAAQAGHPRLVRLEGEAGIGKSRLVAEVARRASGRGFLIGQGESFSSAQLTAYLPWQSILAMLLGLPLESASETLQALTSAVKALMPSDEARLPLLGDILNISLPETPVTISLEGQKRQQATFAFVNELLRRLAARQPLLLIFEDMQWIDESSAHLALDLVRQLGVTPAPILLLFVQRPLQNEPTAERLINELRTKRLHHYIPVRELSPSEINKLLEKTFNASISPDLLTFVCDRVQGNPFFALELVEALREADQLQPTAQGLAIRKGVKGLNIPQTVQGIVQARLDSLSEIDQLILKYAAVIGREFSVAILADSLPSSVPIPNLQARLIALQNAGYLYPVKAERNFAFKHAILQEVIYQSMLAEQRAEIHHSVALSLQRHMPEAIEALAYHFAQSNSREEALYYTLQAGRKAFAEYANFAALEYFAQAEALAHTDSDRFEIWRRQVRVLLRLGETAAVAEKLPQGAQLAEKADRDDWRAIVHLLRADYCTQTSAWAEAQREAQMAILLAETLKEDRLAWQAYLILREATLRLSQPSAAFRTELDRKMQVLANRLGDQRYVIELLLTWFDEMYGESPQNAIQAAQMTLKGARELQDPVLEAECLSVLVDLYLRENNLPAALENAQLQLERLRQIGDRRREGLTLNRIGELLITLGRVNDGHQLVIDAFQILNQIGERGGAAMAQLLTGIVSEYLGVYDEALSHMQRALTLQESLGATLEIALTRFHIGCVHLRQQAWQAAEHELLAARATFAARVRQKPHVPPLEIDSALAMVDLGMGRYMSALERVNGMAMRLNRQHIRNLYRPTMAASFTAQVLAANGELTRAQQVAENVRSALEETLAWLQARNWLNDFTSVWYNAELFKFLKQQPLSSA</sequence>
<dbReference type="GO" id="GO:0005737">
    <property type="term" value="C:cytoplasm"/>
    <property type="evidence" value="ECO:0007669"/>
    <property type="project" value="TreeGrafter"/>
</dbReference>
<dbReference type="Proteomes" id="UP000228921">
    <property type="component" value="Unassembled WGS sequence"/>
</dbReference>
<dbReference type="CDD" id="cd07302">
    <property type="entry name" value="CHD"/>
    <property type="match status" value="1"/>
</dbReference>
<proteinExistence type="predicted"/>
<dbReference type="SUPFAM" id="SSF48452">
    <property type="entry name" value="TPR-like"/>
    <property type="match status" value="1"/>
</dbReference>
<dbReference type="Pfam" id="PF00211">
    <property type="entry name" value="Guanylate_cyc"/>
    <property type="match status" value="1"/>
</dbReference>